<dbReference type="InterPro" id="IPR036236">
    <property type="entry name" value="Znf_C2H2_sf"/>
</dbReference>
<dbReference type="Gene3D" id="3.30.160.60">
    <property type="entry name" value="Classic Zinc Finger"/>
    <property type="match status" value="1"/>
</dbReference>
<accession>A0A6C0E8A2</accession>
<reference evidence="2" key="1">
    <citation type="journal article" date="2020" name="Nature">
        <title>Giant virus diversity and host interactions through global metagenomics.</title>
        <authorList>
            <person name="Schulz F."/>
            <person name="Roux S."/>
            <person name="Paez-Espino D."/>
            <person name="Jungbluth S."/>
            <person name="Walsh D.A."/>
            <person name="Denef V.J."/>
            <person name="McMahon K.D."/>
            <person name="Konstantinidis K.T."/>
            <person name="Eloe-Fadrosh E.A."/>
            <person name="Kyrpides N.C."/>
            <person name="Woyke T."/>
        </authorList>
    </citation>
    <scope>NUCLEOTIDE SEQUENCE</scope>
    <source>
        <strain evidence="2">GVMAG-M-3300023179-150</strain>
    </source>
</reference>
<proteinExistence type="predicted"/>
<dbReference type="InterPro" id="IPR013087">
    <property type="entry name" value="Znf_C2H2_type"/>
</dbReference>
<organism evidence="2">
    <name type="scientific">viral metagenome</name>
    <dbReference type="NCBI Taxonomy" id="1070528"/>
    <lineage>
        <taxon>unclassified sequences</taxon>
        <taxon>metagenomes</taxon>
        <taxon>organismal metagenomes</taxon>
    </lineage>
</organism>
<feature type="domain" description="C2H2-type" evidence="1">
    <location>
        <begin position="2"/>
        <end position="31"/>
    </location>
</feature>
<dbReference type="Pfam" id="PF00096">
    <property type="entry name" value="zf-C2H2"/>
    <property type="match status" value="1"/>
</dbReference>
<evidence type="ECO:0000313" key="2">
    <source>
        <dbReference type="EMBL" id="QHT24851.1"/>
    </source>
</evidence>
<name>A0A6C0E8A2_9ZZZZ</name>
<dbReference type="EMBL" id="MN739750">
    <property type="protein sequence ID" value="QHT24851.1"/>
    <property type="molecule type" value="Genomic_DNA"/>
</dbReference>
<evidence type="ECO:0000259" key="1">
    <source>
        <dbReference type="PROSITE" id="PS50157"/>
    </source>
</evidence>
<sequence length="277" mass="32686">MYYCKVCNLEFDRKNNLVRHYKSIIHKDNLKGDQKKLICSCGKEFAYQKNYSRHIKTCSQFIPIKPSTSTSTTLKNQNQDQNQKNIMNNTGTFNNSVVMMGDYNTLTKIEKLNLMLNETNMIDLETFILNYKNNPKYQLTANESKTLMENYQFEGYKSLGFDLPYYIRDKYQKQLKDIKGIDLKKEEVILPFISTDGGARSYLKKEPIDWKREKDIADIKRLIVITSDQIYKHHNQYLSLSNFQMNLIAKTVVQTSRYDDEKLTHPEYQLKNLKIKS</sequence>
<dbReference type="PROSITE" id="PS50157">
    <property type="entry name" value="ZINC_FINGER_C2H2_2"/>
    <property type="match status" value="1"/>
</dbReference>
<dbReference type="AlphaFoldDB" id="A0A6C0E8A2"/>
<dbReference type="SUPFAM" id="SSF57667">
    <property type="entry name" value="beta-beta-alpha zinc fingers"/>
    <property type="match status" value="1"/>
</dbReference>
<protein>
    <recommendedName>
        <fullName evidence="1">C2H2-type domain-containing protein</fullName>
    </recommendedName>
</protein>
<dbReference type="PROSITE" id="PS00028">
    <property type="entry name" value="ZINC_FINGER_C2H2_1"/>
    <property type="match status" value="1"/>
</dbReference>